<feature type="domain" description="Ketosynthase family 3 (KS3)" evidence="4">
    <location>
        <begin position="70"/>
        <end position="368"/>
    </location>
</feature>
<dbReference type="CDD" id="cd00833">
    <property type="entry name" value="PKS"/>
    <property type="match status" value="1"/>
</dbReference>
<sequence length="368" mass="38549">MITRLNSALGDGLGALPKTLFFQYRTLAEIADHLARTHTEACRAWTGHTPAATVSAPVMVMKPPQPTAAAEPIAIIGMAGRYPGADDLDAFWHNLAAGRDCVGEIPPDRWTLDGFFQPDRDEAVANGQSYAKWGAFLDGFADFDPLFFKISPRDAAAMDPQERLFLMCAWAAAEDAGYGPTRLRAANPVGVFVGVTKTGFALHGPFTTEDGAVVRPNTSFASVANRVSHALDLTGPSLPLDTMCSSSATALHEACEHLRSGAANMALAGGVNLYLHPSTFVDLSAARMLSPDGRCRSFGAGANGFVPGEGVGCVVLKPLSRALADGDRIHAVIPASAINHGGHPQRLTGPKSAAPARSGARGAGPRRA</sequence>
<keyword evidence="2" id="KW-0597">Phosphoprotein</keyword>
<dbReference type="EMBL" id="CU459003">
    <property type="protein sequence ID" value="CAM74044.1"/>
    <property type="molecule type" value="Genomic_DNA"/>
</dbReference>
<dbReference type="Pfam" id="PF00109">
    <property type="entry name" value="ketoacyl-synt"/>
    <property type="match status" value="1"/>
</dbReference>
<dbReference type="Gene3D" id="3.40.47.10">
    <property type="match status" value="1"/>
</dbReference>
<gene>
    <name evidence="5" type="ORF">MGR_0435</name>
</gene>
<dbReference type="GO" id="GO:0071770">
    <property type="term" value="P:DIM/DIP cell wall layer assembly"/>
    <property type="evidence" value="ECO:0007669"/>
    <property type="project" value="TreeGrafter"/>
</dbReference>
<dbReference type="PROSITE" id="PS52004">
    <property type="entry name" value="KS3_2"/>
    <property type="match status" value="1"/>
</dbReference>
<feature type="region of interest" description="Disordered" evidence="3">
    <location>
        <begin position="337"/>
        <end position="368"/>
    </location>
</feature>
<evidence type="ECO:0000256" key="1">
    <source>
        <dbReference type="ARBA" id="ARBA00022450"/>
    </source>
</evidence>
<evidence type="ECO:0000256" key="2">
    <source>
        <dbReference type="ARBA" id="ARBA00022553"/>
    </source>
</evidence>
<dbReference type="GO" id="GO:0005737">
    <property type="term" value="C:cytoplasm"/>
    <property type="evidence" value="ECO:0007669"/>
    <property type="project" value="TreeGrafter"/>
</dbReference>
<organism evidence="5">
    <name type="scientific">Magnetospirillum gryphiswaldense</name>
    <dbReference type="NCBI Taxonomy" id="55518"/>
    <lineage>
        <taxon>Bacteria</taxon>
        <taxon>Pseudomonadati</taxon>
        <taxon>Pseudomonadota</taxon>
        <taxon>Alphaproteobacteria</taxon>
        <taxon>Rhodospirillales</taxon>
        <taxon>Rhodospirillaceae</taxon>
        <taxon>Magnetospirillum</taxon>
    </lineage>
</organism>
<dbReference type="PANTHER" id="PTHR43775:SF37">
    <property type="entry name" value="SI:DKEY-61P9.11"/>
    <property type="match status" value="1"/>
</dbReference>
<reference evidence="5" key="1">
    <citation type="journal article" date="2007" name="J. Bacteriol.">
        <title>Comparative genome analysis of four magnetotactic bacteria reveals a complex set of group-specific genes implicated in magnetosome biomineralization and function.</title>
        <authorList>
            <person name="Richter M."/>
            <person name="Kube M."/>
            <person name="Bazylinski D.A."/>
            <person name="Lombardot T."/>
            <person name="Gloeckner F.O."/>
            <person name="Reinhardt R."/>
            <person name="Schueler D."/>
        </authorList>
    </citation>
    <scope>NUCLEOTIDE SEQUENCE</scope>
    <source>
        <strain evidence="5">MSR-1</strain>
    </source>
</reference>
<evidence type="ECO:0000259" key="4">
    <source>
        <dbReference type="PROSITE" id="PS52004"/>
    </source>
</evidence>
<accession>A4TTT7</accession>
<evidence type="ECO:0000256" key="3">
    <source>
        <dbReference type="SAM" id="MobiDB-lite"/>
    </source>
</evidence>
<dbReference type="AlphaFoldDB" id="A4TTT7"/>
<dbReference type="PANTHER" id="PTHR43775">
    <property type="entry name" value="FATTY ACID SYNTHASE"/>
    <property type="match status" value="1"/>
</dbReference>
<proteinExistence type="predicted"/>
<dbReference type="InterPro" id="IPR016039">
    <property type="entry name" value="Thiolase-like"/>
</dbReference>
<dbReference type="SUPFAM" id="SSF47336">
    <property type="entry name" value="ACP-like"/>
    <property type="match status" value="1"/>
</dbReference>
<dbReference type="GO" id="GO:0004312">
    <property type="term" value="F:fatty acid synthase activity"/>
    <property type="evidence" value="ECO:0007669"/>
    <property type="project" value="TreeGrafter"/>
</dbReference>
<dbReference type="SUPFAM" id="SSF53901">
    <property type="entry name" value="Thiolase-like"/>
    <property type="match status" value="1"/>
</dbReference>
<dbReference type="InterPro" id="IPR014030">
    <property type="entry name" value="Ketoacyl_synth_N"/>
</dbReference>
<feature type="compositionally biased region" description="Low complexity" evidence="3">
    <location>
        <begin position="352"/>
        <end position="368"/>
    </location>
</feature>
<dbReference type="InterPro" id="IPR050091">
    <property type="entry name" value="PKS_NRPS_Biosynth_Enz"/>
</dbReference>
<dbReference type="InterPro" id="IPR036736">
    <property type="entry name" value="ACP-like_sf"/>
</dbReference>
<dbReference type="SMART" id="SM00825">
    <property type="entry name" value="PKS_KS"/>
    <property type="match status" value="1"/>
</dbReference>
<keyword evidence="1" id="KW-0596">Phosphopantetheine</keyword>
<dbReference type="GO" id="GO:0006633">
    <property type="term" value="P:fatty acid biosynthetic process"/>
    <property type="evidence" value="ECO:0007669"/>
    <property type="project" value="TreeGrafter"/>
</dbReference>
<dbReference type="InterPro" id="IPR020841">
    <property type="entry name" value="PKS_Beta-ketoAc_synthase_dom"/>
</dbReference>
<dbReference type="GO" id="GO:0005886">
    <property type="term" value="C:plasma membrane"/>
    <property type="evidence" value="ECO:0007669"/>
    <property type="project" value="TreeGrafter"/>
</dbReference>
<name>A4TTT7_9PROT</name>
<evidence type="ECO:0000313" key="5">
    <source>
        <dbReference type="EMBL" id="CAM74044.1"/>
    </source>
</evidence>
<protein>
    <submittedName>
        <fullName evidence="5">Beta-ketoacyl synthase</fullName>
    </submittedName>
</protein>